<gene>
    <name evidence="2" type="ORF">AOQ84DRAFT_280296</name>
</gene>
<evidence type="ECO:0000313" key="3">
    <source>
        <dbReference type="Proteomes" id="UP000250140"/>
    </source>
</evidence>
<keyword evidence="1" id="KW-0378">Hydrolase</keyword>
<proteinExistence type="predicted"/>
<dbReference type="PANTHER" id="PTHR41814">
    <property type="entry name" value="EXPRESSED PROTEIN"/>
    <property type="match status" value="1"/>
</dbReference>
<dbReference type="InterPro" id="IPR010905">
    <property type="entry name" value="Glyco_hydro_88"/>
</dbReference>
<dbReference type="Gene3D" id="1.50.10.10">
    <property type="match status" value="1"/>
</dbReference>
<evidence type="ECO:0000256" key="1">
    <source>
        <dbReference type="ARBA" id="ARBA00022801"/>
    </source>
</evidence>
<accession>A0A8E2JZD9</accession>
<name>A0A8E2JZD9_9PEZI</name>
<dbReference type="Pfam" id="PF07470">
    <property type="entry name" value="Glyco_hydro_88"/>
    <property type="match status" value="1"/>
</dbReference>
<keyword evidence="3" id="KW-1185">Reference proteome</keyword>
<protein>
    <recommendedName>
        <fullName evidence="4">Six-hairpin glycosidase</fullName>
    </recommendedName>
</protein>
<dbReference type="SUPFAM" id="SSF48208">
    <property type="entry name" value="Six-hairpin glycosidases"/>
    <property type="match status" value="1"/>
</dbReference>
<dbReference type="PANTHER" id="PTHR41814:SF1">
    <property type="entry name" value="CELLULASE"/>
    <property type="match status" value="1"/>
</dbReference>
<dbReference type="InterPro" id="IPR008928">
    <property type="entry name" value="6-hairpin_glycosidase_sf"/>
</dbReference>
<dbReference type="EMBL" id="KV748530">
    <property type="protein sequence ID" value="OCL14794.1"/>
    <property type="molecule type" value="Genomic_DNA"/>
</dbReference>
<evidence type="ECO:0000313" key="2">
    <source>
        <dbReference type="EMBL" id="OCL14794.1"/>
    </source>
</evidence>
<sequence>MVAASIVAKVLSQAITLATHSWEYGTVSEALMEWQNPEFSVFGPNPFPNGKILTLDINKVEALSYVKPHIRTNNVTLVDGDGASGDPASVGVPALLIGQTYSEYTAAAQRQEAHLVSDVPRWPNGAISQREAYPELWADFMYMAPPFLAYYAVVTADLDLLKQAAQQCLLYHDVLSTNLGPWHHIVGPVSQDLGLWSTGNGWAAAGMARVLATMMKSPFSGATKNEQNALITDIKTIIDGAIKLDTDSSGLLRNYLNDTTWYGEISGTAMLTATSYRMAVLAPSQFGAKYTTWANKKLQVVDGCINTTTGIVAPAVNPLWWEDPTPFTAGSPEGQSFVVLMHAAYRDWSPKGGRKCR</sequence>
<dbReference type="InterPro" id="IPR012341">
    <property type="entry name" value="6hp_glycosidase-like_sf"/>
</dbReference>
<dbReference type="Proteomes" id="UP000250140">
    <property type="component" value="Unassembled WGS sequence"/>
</dbReference>
<dbReference type="AlphaFoldDB" id="A0A8E2JZD9"/>
<evidence type="ECO:0008006" key="4">
    <source>
        <dbReference type="Google" id="ProtNLM"/>
    </source>
</evidence>
<reference evidence="2 3" key="1">
    <citation type="journal article" date="2016" name="Nat. Commun.">
        <title>Ectomycorrhizal ecology is imprinted in the genome of the dominant symbiotic fungus Cenococcum geophilum.</title>
        <authorList>
            <consortium name="DOE Joint Genome Institute"/>
            <person name="Peter M."/>
            <person name="Kohler A."/>
            <person name="Ohm R.A."/>
            <person name="Kuo A."/>
            <person name="Krutzmann J."/>
            <person name="Morin E."/>
            <person name="Arend M."/>
            <person name="Barry K.W."/>
            <person name="Binder M."/>
            <person name="Choi C."/>
            <person name="Clum A."/>
            <person name="Copeland A."/>
            <person name="Grisel N."/>
            <person name="Haridas S."/>
            <person name="Kipfer T."/>
            <person name="LaButti K."/>
            <person name="Lindquist E."/>
            <person name="Lipzen A."/>
            <person name="Maire R."/>
            <person name="Meier B."/>
            <person name="Mihaltcheva S."/>
            <person name="Molinier V."/>
            <person name="Murat C."/>
            <person name="Poggeler S."/>
            <person name="Quandt C.A."/>
            <person name="Sperisen C."/>
            <person name="Tritt A."/>
            <person name="Tisserant E."/>
            <person name="Crous P.W."/>
            <person name="Henrissat B."/>
            <person name="Nehls U."/>
            <person name="Egli S."/>
            <person name="Spatafora J.W."/>
            <person name="Grigoriev I.V."/>
            <person name="Martin F.M."/>
        </authorList>
    </citation>
    <scope>NUCLEOTIDE SEQUENCE [LARGE SCALE GENOMIC DNA]</scope>
    <source>
        <strain evidence="2 3">CBS 207.34</strain>
    </source>
</reference>
<dbReference type="OrthoDB" id="4138492at2759"/>
<dbReference type="GO" id="GO:0005975">
    <property type="term" value="P:carbohydrate metabolic process"/>
    <property type="evidence" value="ECO:0007669"/>
    <property type="project" value="InterPro"/>
</dbReference>
<dbReference type="GO" id="GO:0016787">
    <property type="term" value="F:hydrolase activity"/>
    <property type="evidence" value="ECO:0007669"/>
    <property type="project" value="UniProtKB-KW"/>
</dbReference>
<organism evidence="2 3">
    <name type="scientific">Glonium stellatum</name>
    <dbReference type="NCBI Taxonomy" id="574774"/>
    <lineage>
        <taxon>Eukaryota</taxon>
        <taxon>Fungi</taxon>
        <taxon>Dikarya</taxon>
        <taxon>Ascomycota</taxon>
        <taxon>Pezizomycotina</taxon>
        <taxon>Dothideomycetes</taxon>
        <taxon>Pleosporomycetidae</taxon>
        <taxon>Gloniales</taxon>
        <taxon>Gloniaceae</taxon>
        <taxon>Glonium</taxon>
    </lineage>
</organism>